<dbReference type="AlphaFoldDB" id="A0A0C9V491"/>
<keyword evidence="3" id="KW-1185">Reference proteome</keyword>
<protein>
    <recommendedName>
        <fullName evidence="1">TECPR1-like DysF domain-containing protein</fullName>
    </recommendedName>
</protein>
<name>A0A0C9V491_9AGAM</name>
<reference evidence="2 3" key="1">
    <citation type="submission" date="2014-04" db="EMBL/GenBank/DDBJ databases">
        <title>Evolutionary Origins and Diversification of the Mycorrhizal Mutualists.</title>
        <authorList>
            <consortium name="DOE Joint Genome Institute"/>
            <consortium name="Mycorrhizal Genomics Consortium"/>
            <person name="Kohler A."/>
            <person name="Kuo A."/>
            <person name="Nagy L.G."/>
            <person name="Floudas D."/>
            <person name="Copeland A."/>
            <person name="Barry K.W."/>
            <person name="Cichocki N."/>
            <person name="Veneault-Fourrey C."/>
            <person name="LaButti K."/>
            <person name="Lindquist E.A."/>
            <person name="Lipzen A."/>
            <person name="Lundell T."/>
            <person name="Morin E."/>
            <person name="Murat C."/>
            <person name="Riley R."/>
            <person name="Ohm R."/>
            <person name="Sun H."/>
            <person name="Tunlid A."/>
            <person name="Henrissat B."/>
            <person name="Grigoriev I.V."/>
            <person name="Hibbett D.S."/>
            <person name="Martin F."/>
        </authorList>
    </citation>
    <scope>NUCLEOTIDE SEQUENCE [LARGE SCALE GENOMIC DNA]</scope>
    <source>
        <strain evidence="2 3">MD-312</strain>
    </source>
</reference>
<evidence type="ECO:0000313" key="3">
    <source>
        <dbReference type="Proteomes" id="UP000053820"/>
    </source>
</evidence>
<dbReference type="HOGENOM" id="CLU_2250510_0_0_1"/>
<evidence type="ECO:0000313" key="2">
    <source>
        <dbReference type="EMBL" id="KIJ60199.1"/>
    </source>
</evidence>
<dbReference type="OrthoDB" id="74314at2759"/>
<organism evidence="2 3">
    <name type="scientific">Hydnomerulius pinastri MD-312</name>
    <dbReference type="NCBI Taxonomy" id="994086"/>
    <lineage>
        <taxon>Eukaryota</taxon>
        <taxon>Fungi</taxon>
        <taxon>Dikarya</taxon>
        <taxon>Basidiomycota</taxon>
        <taxon>Agaricomycotina</taxon>
        <taxon>Agaricomycetes</taxon>
        <taxon>Agaricomycetidae</taxon>
        <taxon>Boletales</taxon>
        <taxon>Boletales incertae sedis</taxon>
        <taxon>Leucogyrophana</taxon>
    </lineage>
</organism>
<feature type="domain" description="TECPR1-like DysF" evidence="1">
    <location>
        <begin position="12"/>
        <end position="81"/>
    </location>
</feature>
<dbReference type="Proteomes" id="UP000053820">
    <property type="component" value="Unassembled WGS sequence"/>
</dbReference>
<dbReference type="GO" id="GO:0007031">
    <property type="term" value="P:peroxisome organization"/>
    <property type="evidence" value="ECO:0007669"/>
    <property type="project" value="UniProtKB-ARBA"/>
</dbReference>
<dbReference type="Pfam" id="PF06398">
    <property type="entry name" value="Pex24p"/>
    <property type="match status" value="1"/>
</dbReference>
<dbReference type="GO" id="GO:0005778">
    <property type="term" value="C:peroxisomal membrane"/>
    <property type="evidence" value="ECO:0007669"/>
    <property type="project" value="UniProtKB-ARBA"/>
</dbReference>
<dbReference type="EMBL" id="KN839875">
    <property type="protein sequence ID" value="KIJ60199.1"/>
    <property type="molecule type" value="Genomic_DNA"/>
</dbReference>
<proteinExistence type="predicted"/>
<sequence>MHCSTLTFSLSPGWAFIESEGWRVDLEAEWAQDAVQYDGDKKGRPGTDEDGWIYTTDAWAHPRAEARPGEGWVTRRRRWVRRVYWRDGEVGERASVVCAYLLIL</sequence>
<dbReference type="InterPro" id="IPR010482">
    <property type="entry name" value="TECPR1-like_DysF"/>
</dbReference>
<gene>
    <name evidence="2" type="ORF">HYDPIDRAFT_117455</name>
</gene>
<evidence type="ECO:0000259" key="1">
    <source>
        <dbReference type="Pfam" id="PF06398"/>
    </source>
</evidence>
<accession>A0A0C9V491</accession>